<dbReference type="Pfam" id="PF02132">
    <property type="entry name" value="RecR_ZnF"/>
    <property type="match status" value="1"/>
</dbReference>
<keyword evidence="4 7" id="KW-0862">Zinc</keyword>
<dbReference type="NCBIfam" id="TIGR00615">
    <property type="entry name" value="recR"/>
    <property type="match status" value="1"/>
</dbReference>
<dbReference type="PROSITE" id="PS01300">
    <property type="entry name" value="RECR"/>
    <property type="match status" value="1"/>
</dbReference>
<dbReference type="GO" id="GO:0003677">
    <property type="term" value="F:DNA binding"/>
    <property type="evidence" value="ECO:0007669"/>
    <property type="project" value="UniProtKB-UniRule"/>
</dbReference>
<dbReference type="PANTHER" id="PTHR30446:SF0">
    <property type="entry name" value="RECOMBINATION PROTEIN RECR"/>
    <property type="match status" value="1"/>
</dbReference>
<evidence type="ECO:0000256" key="3">
    <source>
        <dbReference type="ARBA" id="ARBA00022771"/>
    </source>
</evidence>
<organism evidence="9 10">
    <name type="scientific">Methylobacter tundripaludum (strain ATCC BAA-1195 / DSM 17260 / SV96)</name>
    <dbReference type="NCBI Taxonomy" id="697282"/>
    <lineage>
        <taxon>Bacteria</taxon>
        <taxon>Pseudomonadati</taxon>
        <taxon>Pseudomonadota</taxon>
        <taxon>Gammaproteobacteria</taxon>
        <taxon>Methylococcales</taxon>
        <taxon>Methylococcaceae</taxon>
        <taxon>Methylobacter</taxon>
    </lineage>
</organism>
<dbReference type="eggNOG" id="COG0353">
    <property type="taxonomic scope" value="Bacteria"/>
</dbReference>
<evidence type="ECO:0000256" key="4">
    <source>
        <dbReference type="ARBA" id="ARBA00022833"/>
    </source>
</evidence>
<dbReference type="STRING" id="697282.Mettu_3091"/>
<keyword evidence="6 7" id="KW-0234">DNA repair</keyword>
<dbReference type="SMART" id="SM00493">
    <property type="entry name" value="TOPRIM"/>
    <property type="match status" value="1"/>
</dbReference>
<dbReference type="AlphaFoldDB" id="G3IXX3"/>
<dbReference type="Gene3D" id="3.40.1360.10">
    <property type="match status" value="1"/>
</dbReference>
<evidence type="ECO:0000256" key="6">
    <source>
        <dbReference type="ARBA" id="ARBA00023204"/>
    </source>
</evidence>
<protein>
    <recommendedName>
        <fullName evidence="7">Recombination protein RecR</fullName>
    </recommendedName>
</protein>
<dbReference type="Gene3D" id="1.10.8.420">
    <property type="entry name" value="RecR Domain 1"/>
    <property type="match status" value="1"/>
</dbReference>
<feature type="domain" description="Toprim" evidence="8">
    <location>
        <begin position="97"/>
        <end position="192"/>
    </location>
</feature>
<dbReference type="Pfam" id="PF21176">
    <property type="entry name" value="RecR_HhH"/>
    <property type="match status" value="1"/>
</dbReference>
<evidence type="ECO:0000256" key="1">
    <source>
        <dbReference type="ARBA" id="ARBA00022723"/>
    </source>
</evidence>
<comment type="function">
    <text evidence="7">May play a role in DNA repair. It seems to be involved in an RecBC-independent recombinational process of DNA repair. It may act with RecF and RecO.</text>
</comment>
<comment type="similarity">
    <text evidence="7">Belongs to the RecR family.</text>
</comment>
<sequence length="215" mass="23563">MSPQDCPCLPDSNCLFNMHKKGLLGQLIQNLCCLPGVGPKTAQRMAFHLLQRDRNGANMLAQTLLQAIEKMRHCSQCRTLTEGELCEICADKSRDDTLICIVESPSDVWIVDQATMFKGRYFVLHGRLSPLDGIGPDELGLDLLEQQLATGHIKELILATNSTVEGEATAYFISELARKHQVPASRIAHGVPMGGELEFTDSGTLSHAFNGRVGM</sequence>
<keyword evidence="2 7" id="KW-0227">DNA damage</keyword>
<dbReference type="Gene3D" id="6.10.250.240">
    <property type="match status" value="1"/>
</dbReference>
<gene>
    <name evidence="7" type="primary">recR</name>
    <name evidence="9" type="ORF">Mettu_3091</name>
</gene>
<dbReference type="PROSITE" id="PS50880">
    <property type="entry name" value="TOPRIM"/>
    <property type="match status" value="1"/>
</dbReference>
<dbReference type="SUPFAM" id="SSF111304">
    <property type="entry name" value="Recombination protein RecR"/>
    <property type="match status" value="1"/>
</dbReference>
<dbReference type="Proteomes" id="UP000004664">
    <property type="component" value="Unassembled WGS sequence"/>
</dbReference>
<accession>G3IXX3</accession>
<dbReference type="InterPro" id="IPR006171">
    <property type="entry name" value="TOPRIM_dom"/>
</dbReference>
<dbReference type="HAMAP" id="MF_00017">
    <property type="entry name" value="RecR"/>
    <property type="match status" value="1"/>
</dbReference>
<dbReference type="CDD" id="cd01025">
    <property type="entry name" value="TOPRIM_recR"/>
    <property type="match status" value="1"/>
</dbReference>
<dbReference type="InterPro" id="IPR034137">
    <property type="entry name" value="TOPRIM_RecR"/>
</dbReference>
<evidence type="ECO:0000256" key="2">
    <source>
        <dbReference type="ARBA" id="ARBA00022763"/>
    </source>
</evidence>
<evidence type="ECO:0000313" key="10">
    <source>
        <dbReference type="Proteomes" id="UP000004664"/>
    </source>
</evidence>
<dbReference type="Gene3D" id="3.30.60.80">
    <property type="match status" value="1"/>
</dbReference>
<proteinExistence type="inferred from homology"/>
<keyword evidence="3 7" id="KW-0863">Zinc-finger</keyword>
<dbReference type="InterPro" id="IPR023627">
    <property type="entry name" value="Rcmb_RecR"/>
</dbReference>
<reference evidence="9 10" key="1">
    <citation type="submission" date="2011-06" db="EMBL/GenBank/DDBJ databases">
        <title>Genomic sequence of Methylobacter tundripaludum SV96.</title>
        <authorList>
            <consortium name="US DOE Joint Genome Institute"/>
            <person name="Lucas S."/>
            <person name="Han J."/>
            <person name="Lapidus A."/>
            <person name="Cheng J.-F."/>
            <person name="Goodwin L."/>
            <person name="Pitluck S."/>
            <person name="Held B."/>
            <person name="Detter J.C."/>
            <person name="Han C."/>
            <person name="Tapia R."/>
            <person name="Land M."/>
            <person name="Hauser L."/>
            <person name="Kyrpides N."/>
            <person name="Ivanova N."/>
            <person name="Ovchinnikova G."/>
            <person name="Pagani I."/>
            <person name="Klotz M.G."/>
            <person name="Dispirito A.A."/>
            <person name="Murrell J.C."/>
            <person name="Dunfield P."/>
            <person name="Kalyuzhnaya M.G."/>
            <person name="Svenning M."/>
            <person name="Trotsenko Y.A."/>
            <person name="Stein L.Y."/>
            <person name="Woyke T."/>
        </authorList>
    </citation>
    <scope>NUCLEOTIDE SEQUENCE [LARGE SCALE GENOMIC DNA]</scope>
    <source>
        <strain evidence="10">ATCC BAA-1195 / DSM 17260 / SV96</strain>
    </source>
</reference>
<dbReference type="GO" id="GO:0006310">
    <property type="term" value="P:DNA recombination"/>
    <property type="evidence" value="ECO:0007669"/>
    <property type="project" value="UniProtKB-UniRule"/>
</dbReference>
<evidence type="ECO:0000256" key="5">
    <source>
        <dbReference type="ARBA" id="ARBA00023172"/>
    </source>
</evidence>
<dbReference type="EMBL" id="JH109153">
    <property type="protein sequence ID" value="EGW19969.1"/>
    <property type="molecule type" value="Genomic_DNA"/>
</dbReference>
<dbReference type="GO" id="GO:0008270">
    <property type="term" value="F:zinc ion binding"/>
    <property type="evidence" value="ECO:0007669"/>
    <property type="project" value="UniProtKB-KW"/>
</dbReference>
<dbReference type="GO" id="GO:0006281">
    <property type="term" value="P:DNA repair"/>
    <property type="evidence" value="ECO:0007669"/>
    <property type="project" value="UniProtKB-UniRule"/>
</dbReference>
<keyword evidence="5 7" id="KW-0233">DNA recombination</keyword>
<feature type="zinc finger region" description="C4-type" evidence="7">
    <location>
        <begin position="74"/>
        <end position="89"/>
    </location>
</feature>
<evidence type="ECO:0000256" key="7">
    <source>
        <dbReference type="HAMAP-Rule" id="MF_00017"/>
    </source>
</evidence>
<dbReference type="InterPro" id="IPR000093">
    <property type="entry name" value="DNA_Rcmb_RecR"/>
</dbReference>
<dbReference type="Pfam" id="PF21175">
    <property type="entry name" value="RecR_C"/>
    <property type="match status" value="1"/>
</dbReference>
<dbReference type="Pfam" id="PF13662">
    <property type="entry name" value="Toprim_4"/>
    <property type="match status" value="1"/>
</dbReference>
<dbReference type="HOGENOM" id="CLU_060739_1_2_6"/>
<dbReference type="PANTHER" id="PTHR30446">
    <property type="entry name" value="RECOMBINATION PROTEIN RECR"/>
    <property type="match status" value="1"/>
</dbReference>
<name>G3IXX3_METTV</name>
<dbReference type="InterPro" id="IPR015967">
    <property type="entry name" value="Rcmb_RecR_Znf"/>
</dbReference>
<evidence type="ECO:0000259" key="8">
    <source>
        <dbReference type="PROSITE" id="PS50880"/>
    </source>
</evidence>
<evidence type="ECO:0000313" key="9">
    <source>
        <dbReference type="EMBL" id="EGW19969.1"/>
    </source>
</evidence>
<keyword evidence="1 7" id="KW-0479">Metal-binding</keyword>
<keyword evidence="10" id="KW-1185">Reference proteome</keyword>